<dbReference type="EMBL" id="BPLR01020444">
    <property type="protein sequence ID" value="GIX78882.1"/>
    <property type="molecule type" value="Genomic_DNA"/>
</dbReference>
<name>A0AAV4N5P2_CAEEX</name>
<accession>A0AAV4N5P2</accession>
<comment type="caution">
    <text evidence="1">The sequence shown here is derived from an EMBL/GenBank/DDBJ whole genome shotgun (WGS) entry which is preliminary data.</text>
</comment>
<dbReference type="AlphaFoldDB" id="A0AAV4N5P2"/>
<evidence type="ECO:0000313" key="1">
    <source>
        <dbReference type="EMBL" id="GIX78882.1"/>
    </source>
</evidence>
<keyword evidence="2" id="KW-1185">Reference proteome</keyword>
<evidence type="ECO:0000313" key="2">
    <source>
        <dbReference type="Proteomes" id="UP001054945"/>
    </source>
</evidence>
<dbReference type="Proteomes" id="UP001054945">
    <property type="component" value="Unassembled WGS sequence"/>
</dbReference>
<organism evidence="1 2">
    <name type="scientific">Caerostris extrusa</name>
    <name type="common">Bark spider</name>
    <name type="synonym">Caerostris bankana</name>
    <dbReference type="NCBI Taxonomy" id="172846"/>
    <lineage>
        <taxon>Eukaryota</taxon>
        <taxon>Metazoa</taxon>
        <taxon>Ecdysozoa</taxon>
        <taxon>Arthropoda</taxon>
        <taxon>Chelicerata</taxon>
        <taxon>Arachnida</taxon>
        <taxon>Araneae</taxon>
        <taxon>Araneomorphae</taxon>
        <taxon>Entelegynae</taxon>
        <taxon>Araneoidea</taxon>
        <taxon>Araneidae</taxon>
        <taxon>Caerostris</taxon>
    </lineage>
</organism>
<proteinExistence type="predicted"/>
<gene>
    <name evidence="1" type="ORF">CEXT_804231</name>
</gene>
<protein>
    <submittedName>
        <fullName evidence="1">Uncharacterized protein</fullName>
    </submittedName>
</protein>
<reference evidence="1 2" key="1">
    <citation type="submission" date="2021-06" db="EMBL/GenBank/DDBJ databases">
        <title>Caerostris extrusa draft genome.</title>
        <authorList>
            <person name="Kono N."/>
            <person name="Arakawa K."/>
        </authorList>
    </citation>
    <scope>NUCLEOTIDE SEQUENCE [LARGE SCALE GENOMIC DNA]</scope>
</reference>
<sequence length="85" mass="9323">MDEEWRHVATCMKGAVIVGFGVLDFVPMCKCSSRTATPEERDASGPVERVQTGRRHSAHFCSLRRLLSDAVDTNLTLEGSQGAKD</sequence>